<reference evidence="1" key="1">
    <citation type="journal article" date="2021" name="Proc. Natl. Acad. Sci. U.S.A.">
        <title>A Catalog of Tens of Thousands of Viruses from Human Metagenomes Reveals Hidden Associations with Chronic Diseases.</title>
        <authorList>
            <person name="Tisza M.J."/>
            <person name="Buck C.B."/>
        </authorList>
    </citation>
    <scope>NUCLEOTIDE SEQUENCE</scope>
    <source>
        <strain evidence="1">CtGuJ10</strain>
    </source>
</reference>
<proteinExistence type="predicted"/>
<organism evidence="1">
    <name type="scientific">Siphoviridae sp. ctGuJ10</name>
    <dbReference type="NCBI Taxonomy" id="2825418"/>
    <lineage>
        <taxon>Viruses</taxon>
        <taxon>Duplodnaviria</taxon>
        <taxon>Heunggongvirae</taxon>
        <taxon>Uroviricota</taxon>
        <taxon>Caudoviricetes</taxon>
    </lineage>
</organism>
<protein>
    <submittedName>
        <fullName evidence="1">DNA N-6-adenine-methyltransferase</fullName>
    </submittedName>
</protein>
<dbReference type="GO" id="GO:0003676">
    <property type="term" value="F:nucleic acid binding"/>
    <property type="evidence" value="ECO:0007669"/>
    <property type="project" value="InterPro"/>
</dbReference>
<dbReference type="GO" id="GO:0008168">
    <property type="term" value="F:methyltransferase activity"/>
    <property type="evidence" value="ECO:0007669"/>
    <property type="project" value="InterPro"/>
</dbReference>
<evidence type="ECO:0000313" key="1">
    <source>
        <dbReference type="EMBL" id="DAE10121.1"/>
    </source>
</evidence>
<dbReference type="PROSITE" id="PS00092">
    <property type="entry name" value="N6_MTASE"/>
    <property type="match status" value="1"/>
</dbReference>
<dbReference type="GO" id="GO:0032259">
    <property type="term" value="P:methylation"/>
    <property type="evidence" value="ECO:0007669"/>
    <property type="project" value="InterPro"/>
</dbReference>
<accession>A0A8S5PUA5</accession>
<sequence length="185" mass="22167">MSTLEERYNIIYENEKISNKDHVETPRWVVESIYDIINIKSFHQIWFPFNNYDSEFKLKADQLDLKYWATHIFDDCGHDFYTTYPPSGTDLMISNPPFSEQNDIIKRSFWLVEAGYIKSFALLLPMSTLETEKRANIYEYWIDKISIIFFKKRIKFLGHNKAFNKGCCWICYNIPSLENQKISWI</sequence>
<name>A0A8S5PUA5_9CAUD</name>
<dbReference type="InterPro" id="IPR002052">
    <property type="entry name" value="DNA_methylase_N6_adenine_CS"/>
</dbReference>
<dbReference type="EMBL" id="BK015503">
    <property type="protein sequence ID" value="DAE10121.1"/>
    <property type="molecule type" value="Genomic_DNA"/>
</dbReference>